<proteinExistence type="predicted"/>
<organism evidence="1 2">
    <name type="scientific">Nocardia higoensis</name>
    <dbReference type="NCBI Taxonomy" id="228599"/>
    <lineage>
        <taxon>Bacteria</taxon>
        <taxon>Bacillati</taxon>
        <taxon>Actinomycetota</taxon>
        <taxon>Actinomycetes</taxon>
        <taxon>Mycobacteriales</taxon>
        <taxon>Nocardiaceae</taxon>
        <taxon>Nocardia</taxon>
    </lineage>
</organism>
<reference evidence="1 2" key="1">
    <citation type="submission" date="2020-10" db="EMBL/GenBank/DDBJ databases">
        <title>Identification of Nocardia species via Next-generation sequencing and recognition of intraspecies genetic diversity.</title>
        <authorList>
            <person name="Li P."/>
            <person name="Li P."/>
            <person name="Lu B."/>
        </authorList>
    </citation>
    <scope>NUCLEOTIDE SEQUENCE [LARGE SCALE GENOMIC DNA]</scope>
    <source>
        <strain evidence="1 2">BJ06-0143</strain>
    </source>
</reference>
<sequence length="88" mass="9297">MASTETTAAVRFFQLHRDRDITGFSGTGVVADGVVWPDGTVSMRWRGPVRTTVEASSLDDIRSIHGHDGATRVVVSANPTGGAVWTAA</sequence>
<comment type="caution">
    <text evidence="1">The sequence shown here is derived from an EMBL/GenBank/DDBJ whole genome shotgun (WGS) entry which is preliminary data.</text>
</comment>
<name>A0ABS0DIH7_9NOCA</name>
<evidence type="ECO:0000313" key="1">
    <source>
        <dbReference type="EMBL" id="MBF6358267.1"/>
    </source>
</evidence>
<dbReference type="RefSeq" id="WP_195005106.1">
    <property type="nucleotide sequence ID" value="NZ_JADLQN010000011.1"/>
</dbReference>
<dbReference type="EMBL" id="JADLQN010000011">
    <property type="protein sequence ID" value="MBF6358267.1"/>
    <property type="molecule type" value="Genomic_DNA"/>
</dbReference>
<keyword evidence="2" id="KW-1185">Reference proteome</keyword>
<dbReference type="Proteomes" id="UP000707731">
    <property type="component" value="Unassembled WGS sequence"/>
</dbReference>
<protein>
    <submittedName>
        <fullName evidence="1">Uncharacterized protein</fullName>
    </submittedName>
</protein>
<accession>A0ABS0DIH7</accession>
<evidence type="ECO:0000313" key="2">
    <source>
        <dbReference type="Proteomes" id="UP000707731"/>
    </source>
</evidence>
<gene>
    <name evidence="1" type="ORF">IU449_27600</name>
</gene>